<evidence type="ECO:0000313" key="1">
    <source>
        <dbReference type="EMBL" id="KJU86028.1"/>
    </source>
</evidence>
<protein>
    <submittedName>
        <fullName evidence="1">Uncharacterized protein</fullName>
    </submittedName>
</protein>
<keyword evidence="2" id="KW-1185">Reference proteome</keyword>
<comment type="caution">
    <text evidence="1">The sequence shown here is derived from an EMBL/GenBank/DDBJ whole genome shotgun (WGS) entry which is preliminary data.</text>
</comment>
<dbReference type="EMBL" id="LACI01000772">
    <property type="protein sequence ID" value="KJU86028.1"/>
    <property type="molecule type" value="Genomic_DNA"/>
</dbReference>
<dbReference type="AlphaFoldDB" id="A0A0F3GZA6"/>
<evidence type="ECO:0000313" key="2">
    <source>
        <dbReference type="Proteomes" id="UP000033423"/>
    </source>
</evidence>
<gene>
    <name evidence="1" type="ORF">MBAV_001778</name>
</gene>
<name>A0A0F3GZA6_9BACT</name>
<sequence length="57" mass="6014">MIMPLDATIAANGLLAKPPTRMRNSPIKPLVPGRPIEANVKTINRAENTGITPASPP</sequence>
<dbReference type="Proteomes" id="UP000033423">
    <property type="component" value="Unassembled WGS sequence"/>
</dbReference>
<organism evidence="1 2">
    <name type="scientific">Candidatus Magnetobacterium bavaricum</name>
    <dbReference type="NCBI Taxonomy" id="29290"/>
    <lineage>
        <taxon>Bacteria</taxon>
        <taxon>Pseudomonadati</taxon>
        <taxon>Nitrospirota</taxon>
        <taxon>Thermodesulfovibrionia</taxon>
        <taxon>Thermodesulfovibrionales</taxon>
        <taxon>Candidatus Magnetobacteriaceae</taxon>
        <taxon>Candidatus Magnetobacterium</taxon>
    </lineage>
</organism>
<reference evidence="1 2" key="1">
    <citation type="submission" date="2015-02" db="EMBL/GenBank/DDBJ databases">
        <title>Single-cell genomics of uncultivated deep-branching MTB reveals a conserved set of magnetosome genes.</title>
        <authorList>
            <person name="Kolinko S."/>
            <person name="Richter M."/>
            <person name="Glockner F.O."/>
            <person name="Brachmann A."/>
            <person name="Schuler D."/>
        </authorList>
    </citation>
    <scope>NUCLEOTIDE SEQUENCE [LARGE SCALE GENOMIC DNA]</scope>
    <source>
        <strain evidence="1">TM-1</strain>
    </source>
</reference>
<proteinExistence type="predicted"/>
<accession>A0A0F3GZA6</accession>